<dbReference type="PANTHER" id="PTHR40368:SF1">
    <property type="entry name" value="YALI0F14399P"/>
    <property type="match status" value="1"/>
</dbReference>
<dbReference type="Proteomes" id="UP000070544">
    <property type="component" value="Unassembled WGS sequence"/>
</dbReference>
<evidence type="ECO:0000313" key="2">
    <source>
        <dbReference type="EMBL" id="KXS21166.1"/>
    </source>
</evidence>
<name>A0A139AWQ0_GONPJ</name>
<feature type="region of interest" description="Disordered" evidence="1">
    <location>
        <begin position="216"/>
        <end position="244"/>
    </location>
</feature>
<dbReference type="PANTHER" id="PTHR40368">
    <property type="entry name" value="YALI0F14399P"/>
    <property type="match status" value="1"/>
</dbReference>
<feature type="region of interest" description="Disordered" evidence="1">
    <location>
        <begin position="257"/>
        <end position="281"/>
    </location>
</feature>
<protein>
    <submittedName>
        <fullName evidence="2">Uncharacterized protein</fullName>
    </submittedName>
</protein>
<dbReference type="AlphaFoldDB" id="A0A139AWQ0"/>
<sequence>MGFYDPLQPRTSAVTGRWQRLSVLIVFVALSIGNLVNAHGGQQHEHAQFLPFSVGDQVEVECLLTSPNGTTVYVDQFGNNLWGPSPPCADTGLPLSFRFGQESEFVCRWVIDDDMYILLRNLLLTKGTYQCRIPLSKDKAFYMPVPMNLWGGVEPAHIHIMNHMNFVFHSSEGFFLGATAYPLRDNFQLVAPGYSLTLHGPVSWFEGHRFDPLHLSSVPTPSIQASPPPPEADSSGEGSHQDRMEKQILSKAMAKLAEQNGEGDTAPTAKPIAPEIPLNPRPTRAELSERACVQEYGFVPGGWVTTYCLASGVGGGILALVLFRGFWLTEGLVEQRKQK</sequence>
<proteinExistence type="predicted"/>
<keyword evidence="3" id="KW-1185">Reference proteome</keyword>
<accession>A0A139AWQ0</accession>
<reference evidence="2 3" key="1">
    <citation type="journal article" date="2015" name="Genome Biol. Evol.">
        <title>Phylogenomic analyses indicate that early fungi evolved digesting cell walls of algal ancestors of land plants.</title>
        <authorList>
            <person name="Chang Y."/>
            <person name="Wang S."/>
            <person name="Sekimoto S."/>
            <person name="Aerts A.L."/>
            <person name="Choi C."/>
            <person name="Clum A."/>
            <person name="LaButti K.M."/>
            <person name="Lindquist E.A."/>
            <person name="Yee Ngan C."/>
            <person name="Ohm R.A."/>
            <person name="Salamov A.A."/>
            <person name="Grigoriev I.V."/>
            <person name="Spatafora J.W."/>
            <person name="Berbee M.L."/>
        </authorList>
    </citation>
    <scope>NUCLEOTIDE SEQUENCE [LARGE SCALE GENOMIC DNA]</scope>
    <source>
        <strain evidence="2 3">JEL478</strain>
    </source>
</reference>
<dbReference type="STRING" id="1344416.A0A139AWQ0"/>
<gene>
    <name evidence="2" type="ORF">M427DRAFT_51431</name>
</gene>
<dbReference type="OrthoDB" id="18530at2759"/>
<organism evidence="2 3">
    <name type="scientific">Gonapodya prolifera (strain JEL478)</name>
    <name type="common">Monoblepharis prolifera</name>
    <dbReference type="NCBI Taxonomy" id="1344416"/>
    <lineage>
        <taxon>Eukaryota</taxon>
        <taxon>Fungi</taxon>
        <taxon>Fungi incertae sedis</taxon>
        <taxon>Chytridiomycota</taxon>
        <taxon>Chytridiomycota incertae sedis</taxon>
        <taxon>Monoblepharidomycetes</taxon>
        <taxon>Monoblepharidales</taxon>
        <taxon>Gonapodyaceae</taxon>
        <taxon>Gonapodya</taxon>
    </lineage>
</organism>
<evidence type="ECO:0000313" key="3">
    <source>
        <dbReference type="Proteomes" id="UP000070544"/>
    </source>
</evidence>
<evidence type="ECO:0000256" key="1">
    <source>
        <dbReference type="SAM" id="MobiDB-lite"/>
    </source>
</evidence>
<dbReference type="EMBL" id="KQ965733">
    <property type="protein sequence ID" value="KXS21166.1"/>
    <property type="molecule type" value="Genomic_DNA"/>
</dbReference>